<protein>
    <submittedName>
        <fullName evidence="3">Uncharacterized protein</fullName>
    </submittedName>
</protein>
<evidence type="ECO:0000313" key="3">
    <source>
        <dbReference type="EMBL" id="KAF3770652.1"/>
    </source>
</evidence>
<dbReference type="EMBL" id="MU032344">
    <property type="protein sequence ID" value="KAF3770652.1"/>
    <property type="molecule type" value="Genomic_DNA"/>
</dbReference>
<dbReference type="OrthoDB" id="3553547at2759"/>
<dbReference type="Proteomes" id="UP000803844">
    <property type="component" value="Unassembled WGS sequence"/>
</dbReference>
<evidence type="ECO:0000256" key="1">
    <source>
        <dbReference type="SAM" id="Coils"/>
    </source>
</evidence>
<comment type="caution">
    <text evidence="3">The sequence shown here is derived from an EMBL/GenBank/DDBJ whole genome shotgun (WGS) entry which is preliminary data.</text>
</comment>
<feature type="region of interest" description="Disordered" evidence="2">
    <location>
        <begin position="424"/>
        <end position="453"/>
    </location>
</feature>
<organism evidence="3 4">
    <name type="scientific">Cryphonectria parasitica (strain ATCC 38755 / EP155)</name>
    <dbReference type="NCBI Taxonomy" id="660469"/>
    <lineage>
        <taxon>Eukaryota</taxon>
        <taxon>Fungi</taxon>
        <taxon>Dikarya</taxon>
        <taxon>Ascomycota</taxon>
        <taxon>Pezizomycotina</taxon>
        <taxon>Sordariomycetes</taxon>
        <taxon>Sordariomycetidae</taxon>
        <taxon>Diaporthales</taxon>
        <taxon>Cryphonectriaceae</taxon>
        <taxon>Cryphonectria-Endothia species complex</taxon>
        <taxon>Cryphonectria</taxon>
    </lineage>
</organism>
<keyword evidence="4" id="KW-1185">Reference proteome</keyword>
<feature type="coiled-coil region" evidence="1">
    <location>
        <begin position="108"/>
        <end position="181"/>
    </location>
</feature>
<accession>A0A9P4YD29</accession>
<evidence type="ECO:0000256" key="2">
    <source>
        <dbReference type="SAM" id="MobiDB-lite"/>
    </source>
</evidence>
<name>A0A9P4YD29_CRYP1</name>
<proteinExistence type="predicted"/>
<dbReference type="AlphaFoldDB" id="A0A9P4YD29"/>
<evidence type="ECO:0000313" key="4">
    <source>
        <dbReference type="Proteomes" id="UP000803844"/>
    </source>
</evidence>
<sequence length="510" mass="57887">MFPAVEPTRLLLVTEATRVELKKFQLGIFKPYGRLPPSLAIPTKQLSHDSLVRNYEVAITSCISISSTGTRSEAENNELDTPEDRYVRNRWQNLADQKITVYNIRSHIKATSAKINKAREDRDEAEHKFMSAARSVLTDLQNLFQEMQEKRETCRGYETSMETFEKELKHAQDELDHFERLLINGLRNPIEAGATREPLKLGIPPLPQSELLLCLKMEPARTNQYAEWRTLMHIVLEFNTAKQKLREHVQICCEMNIIPRYISLSEAQSWFPGDFSIDEDLKDLSETAAEWTGNTTVTKTTQFSVLLSNPASHLLREDFPRTAKAVLKKGKAALRKTKDSSAEHLQLQAVVDSAAKEVSIQNLLSDAKEGNKLDFINRWMLQTLRTSIHETETLYSQYLNTGPTGVLDRDEWQESVLSNWFDDEEASKTPPSIQSQASETTWETAPPTAPSWLSDPFSNFSLLYASDDEEEPMETEMAYSNGDLKMSHAAAEWQAAAPGPNGNDITLEMR</sequence>
<dbReference type="RefSeq" id="XP_040781613.1">
    <property type="nucleotide sequence ID" value="XM_040920043.1"/>
</dbReference>
<feature type="compositionally biased region" description="Low complexity" evidence="2">
    <location>
        <begin position="437"/>
        <end position="452"/>
    </location>
</feature>
<gene>
    <name evidence="3" type="ORF">M406DRAFT_326077</name>
</gene>
<keyword evidence="1" id="KW-0175">Coiled coil</keyword>
<reference evidence="3" key="1">
    <citation type="journal article" date="2020" name="Phytopathology">
        <title>Genome sequence of the chestnut blight fungus Cryphonectria parasitica EP155: A fundamental resource for an archetypical invasive plant pathogen.</title>
        <authorList>
            <person name="Crouch J.A."/>
            <person name="Dawe A."/>
            <person name="Aerts A."/>
            <person name="Barry K."/>
            <person name="Churchill A.C.L."/>
            <person name="Grimwood J."/>
            <person name="Hillman B."/>
            <person name="Milgroom M.G."/>
            <person name="Pangilinan J."/>
            <person name="Smith M."/>
            <person name="Salamov A."/>
            <person name="Schmutz J."/>
            <person name="Yadav J."/>
            <person name="Grigoriev I.V."/>
            <person name="Nuss D."/>
        </authorList>
    </citation>
    <scope>NUCLEOTIDE SEQUENCE</scope>
    <source>
        <strain evidence="3">EP155</strain>
    </source>
</reference>
<dbReference type="GeneID" id="63837172"/>